<dbReference type="GO" id="GO:0003677">
    <property type="term" value="F:DNA binding"/>
    <property type="evidence" value="ECO:0007669"/>
    <property type="project" value="TreeGrafter"/>
</dbReference>
<dbReference type="PANTHER" id="PTHR19303">
    <property type="entry name" value="TRANSPOSON"/>
    <property type="match status" value="1"/>
</dbReference>
<feature type="non-terminal residue" evidence="3">
    <location>
        <position position="1"/>
    </location>
</feature>
<dbReference type="GO" id="GO:0005634">
    <property type="term" value="C:nucleus"/>
    <property type="evidence" value="ECO:0007669"/>
    <property type="project" value="TreeGrafter"/>
</dbReference>
<dbReference type="AlphaFoldDB" id="A0A8J5J9C1"/>
<dbReference type="Proteomes" id="UP000747542">
    <property type="component" value="Unassembled WGS sequence"/>
</dbReference>
<feature type="region of interest" description="Disordered" evidence="1">
    <location>
        <begin position="265"/>
        <end position="318"/>
    </location>
</feature>
<dbReference type="EMBL" id="JAHLQT010044460">
    <property type="protein sequence ID" value="KAG7154411.1"/>
    <property type="molecule type" value="Genomic_DNA"/>
</dbReference>
<comment type="caution">
    <text evidence="3">The sequence shown here is derived from an EMBL/GenBank/DDBJ whole genome shotgun (WGS) entry which is preliminary data.</text>
</comment>
<accession>A0A8J5J9C1</accession>
<protein>
    <submittedName>
        <fullName evidence="3">Tigger transposable element-derived protein 1-like 100</fullName>
    </submittedName>
</protein>
<name>A0A8J5J9C1_HOMAM</name>
<evidence type="ECO:0000313" key="3">
    <source>
        <dbReference type="EMBL" id="KAG7154411.1"/>
    </source>
</evidence>
<gene>
    <name evidence="3" type="primary">TIGD1-L100</name>
    <name evidence="3" type="ORF">Hamer_G018141</name>
</gene>
<keyword evidence="4" id="KW-1185">Reference proteome</keyword>
<feature type="domain" description="DDE-1" evidence="2">
    <location>
        <begin position="1"/>
        <end position="122"/>
    </location>
</feature>
<evidence type="ECO:0000313" key="4">
    <source>
        <dbReference type="Proteomes" id="UP000747542"/>
    </source>
</evidence>
<dbReference type="PANTHER" id="PTHR19303:SF73">
    <property type="entry name" value="PROTEIN PDC2"/>
    <property type="match status" value="1"/>
</dbReference>
<evidence type="ECO:0000256" key="1">
    <source>
        <dbReference type="SAM" id="MobiDB-lite"/>
    </source>
</evidence>
<organism evidence="3 4">
    <name type="scientific">Homarus americanus</name>
    <name type="common">American lobster</name>
    <dbReference type="NCBI Taxonomy" id="6706"/>
    <lineage>
        <taxon>Eukaryota</taxon>
        <taxon>Metazoa</taxon>
        <taxon>Ecdysozoa</taxon>
        <taxon>Arthropoda</taxon>
        <taxon>Crustacea</taxon>
        <taxon>Multicrustacea</taxon>
        <taxon>Malacostraca</taxon>
        <taxon>Eumalacostraca</taxon>
        <taxon>Eucarida</taxon>
        <taxon>Decapoda</taxon>
        <taxon>Pleocyemata</taxon>
        <taxon>Astacidea</taxon>
        <taxon>Nephropoidea</taxon>
        <taxon>Nephropidae</taxon>
        <taxon>Homarus</taxon>
    </lineage>
</organism>
<evidence type="ECO:0000259" key="2">
    <source>
        <dbReference type="Pfam" id="PF03184"/>
    </source>
</evidence>
<dbReference type="InterPro" id="IPR004875">
    <property type="entry name" value="DDE_SF_endonuclease_dom"/>
</dbReference>
<proteinExistence type="predicted"/>
<dbReference type="InterPro" id="IPR050863">
    <property type="entry name" value="CenT-Element_Derived"/>
</dbReference>
<dbReference type="Pfam" id="PF03184">
    <property type="entry name" value="DDE_1"/>
    <property type="match status" value="1"/>
</dbReference>
<sequence length="318" mass="35838">MTSDIFDEWYISHAAPFIKNALVLMNKTSCHSKHLCSVNKDVNLTFFPPNVISLIQSQDESVIALFKRYYLKFTMKQMAEAMNKEKNMTAATFWKSCTIKDAKANIALAWKSVSETALNGVWHSLWPEVVHDFKGFDEDENVNDILKLVKEVRGDSGFQEIQEEDVNELILSLLKKSWRWWRWRREHEEEEEATDKPQTARKELTIPKLREFMQHVTSATQSALQHDPDMEHSMQVVEALNRAAFTNSQLLAQKITSFFHPLSSSAPGVAGPSVSGQTRPSSSASRVSGASTAISLDSEVDDELAELGSASSEDDLPN</sequence>
<reference evidence="3" key="1">
    <citation type="journal article" date="2021" name="Sci. Adv.">
        <title>The American lobster genome reveals insights on longevity, neural, and immune adaptations.</title>
        <authorList>
            <person name="Polinski J.M."/>
            <person name="Zimin A.V."/>
            <person name="Clark K.F."/>
            <person name="Kohn A.B."/>
            <person name="Sadowski N."/>
            <person name="Timp W."/>
            <person name="Ptitsyn A."/>
            <person name="Khanna P."/>
            <person name="Romanova D.Y."/>
            <person name="Williams P."/>
            <person name="Greenwood S.J."/>
            <person name="Moroz L.L."/>
            <person name="Walt D.R."/>
            <person name="Bodnar A.G."/>
        </authorList>
    </citation>
    <scope>NUCLEOTIDE SEQUENCE</scope>
    <source>
        <strain evidence="3">GMGI-L3</strain>
    </source>
</reference>
<feature type="compositionally biased region" description="Low complexity" evidence="1">
    <location>
        <begin position="281"/>
        <end position="293"/>
    </location>
</feature>